<dbReference type="NCBIfam" id="TIGR00207">
    <property type="entry name" value="fliG"/>
    <property type="match status" value="1"/>
</dbReference>
<keyword evidence="14" id="KW-0966">Cell projection</keyword>
<keyword evidence="5" id="KW-1003">Cell membrane</keyword>
<comment type="similarity">
    <text evidence="3">Belongs to the FliG family.</text>
</comment>
<evidence type="ECO:0000256" key="6">
    <source>
        <dbReference type="ARBA" id="ARBA00022500"/>
    </source>
</evidence>
<name>Q2L185_BORA1</name>
<dbReference type="PANTHER" id="PTHR30534:SF0">
    <property type="entry name" value="FLAGELLAR MOTOR SWITCH PROTEIN FLIG"/>
    <property type="match status" value="1"/>
</dbReference>
<dbReference type="Pfam" id="PF01706">
    <property type="entry name" value="FliG_C"/>
    <property type="match status" value="1"/>
</dbReference>
<evidence type="ECO:0000256" key="3">
    <source>
        <dbReference type="ARBA" id="ARBA00010299"/>
    </source>
</evidence>
<dbReference type="GO" id="GO:0006935">
    <property type="term" value="P:chemotaxis"/>
    <property type="evidence" value="ECO:0007669"/>
    <property type="project" value="UniProtKB-KW"/>
</dbReference>
<dbReference type="SUPFAM" id="SSF48029">
    <property type="entry name" value="FliG"/>
    <property type="match status" value="2"/>
</dbReference>
<keyword evidence="14" id="KW-0282">Flagellum</keyword>
<reference evidence="14 15" key="1">
    <citation type="journal article" date="2006" name="J. Bacteriol.">
        <title>Comparison of the genome sequence of the poultry pathogen Bordetella avium with those of B. bronchiseptica, B. pertussis, and B. parapertussis reveals extensive diversity in surface structures associated with host interaction.</title>
        <authorList>
            <person name="Sebaihia M."/>
            <person name="Preston A."/>
            <person name="Maskell D.J."/>
            <person name="Kuzmiak H."/>
            <person name="Connell T.D."/>
            <person name="King N.D."/>
            <person name="Orndorff P.E."/>
            <person name="Miyamoto D.M."/>
            <person name="Thomson N.R."/>
            <person name="Harris D."/>
            <person name="Goble A."/>
            <person name="Lord A."/>
            <person name="Murphy L."/>
            <person name="Quail M.A."/>
            <person name="Rutter S."/>
            <person name="Squares R."/>
            <person name="Squares S."/>
            <person name="Woodward J."/>
            <person name="Parkhill J."/>
            <person name="Temple L.M."/>
        </authorList>
    </citation>
    <scope>NUCLEOTIDE SEQUENCE [LARGE SCALE GENOMIC DNA]</scope>
    <source>
        <strain evidence="14 15">197N</strain>
    </source>
</reference>
<evidence type="ECO:0000259" key="12">
    <source>
        <dbReference type="Pfam" id="PF14841"/>
    </source>
</evidence>
<dbReference type="InterPro" id="IPR032779">
    <property type="entry name" value="FliG_M"/>
</dbReference>
<protein>
    <recommendedName>
        <fullName evidence="4">Flagellar motor switch protein FliG</fullName>
    </recommendedName>
</protein>
<evidence type="ECO:0000259" key="11">
    <source>
        <dbReference type="Pfam" id="PF01706"/>
    </source>
</evidence>
<feature type="domain" description="Flagellar motor switch protein FliG N-terminal" evidence="13">
    <location>
        <begin position="9"/>
        <end position="105"/>
    </location>
</feature>
<dbReference type="RefSeq" id="WP_012417384.1">
    <property type="nucleotide sequence ID" value="NC_010645.1"/>
</dbReference>
<dbReference type="KEGG" id="bav:BAV1715"/>
<evidence type="ECO:0000256" key="9">
    <source>
        <dbReference type="ARBA" id="ARBA00023143"/>
    </source>
</evidence>
<dbReference type="EMBL" id="AM167904">
    <property type="protein sequence ID" value="CAJ49323.1"/>
    <property type="molecule type" value="Genomic_DNA"/>
</dbReference>
<comment type="function">
    <text evidence="10">FliG is one of three proteins (FliG, FliN, FliM) that forms the rotor-mounted switch complex (C ring), located at the base of the basal body. This complex interacts with the CheY and CheZ chemotaxis proteins, in addition to contacting components of the motor that determine the direction of flagellar rotation.</text>
</comment>
<dbReference type="GO" id="GO:0005886">
    <property type="term" value="C:plasma membrane"/>
    <property type="evidence" value="ECO:0007669"/>
    <property type="project" value="UniProtKB-SubCell"/>
</dbReference>
<dbReference type="Gene3D" id="1.10.220.30">
    <property type="match status" value="3"/>
</dbReference>
<evidence type="ECO:0000256" key="5">
    <source>
        <dbReference type="ARBA" id="ARBA00022475"/>
    </source>
</evidence>
<evidence type="ECO:0000313" key="15">
    <source>
        <dbReference type="Proteomes" id="UP000001977"/>
    </source>
</evidence>
<evidence type="ECO:0000313" key="14">
    <source>
        <dbReference type="EMBL" id="CAJ49323.1"/>
    </source>
</evidence>
<dbReference type="InterPro" id="IPR011002">
    <property type="entry name" value="FliG_a-hlx"/>
</dbReference>
<dbReference type="Pfam" id="PF14841">
    <property type="entry name" value="FliG_M"/>
    <property type="match status" value="1"/>
</dbReference>
<feature type="domain" description="Flagellar motor switch protein FliG middle" evidence="12">
    <location>
        <begin position="120"/>
        <end position="193"/>
    </location>
</feature>
<evidence type="ECO:0000256" key="2">
    <source>
        <dbReference type="ARBA" id="ARBA00004515"/>
    </source>
</evidence>
<dbReference type="Proteomes" id="UP000001977">
    <property type="component" value="Chromosome"/>
</dbReference>
<dbReference type="PANTHER" id="PTHR30534">
    <property type="entry name" value="FLAGELLAR MOTOR SWITCH PROTEIN FLIG"/>
    <property type="match status" value="1"/>
</dbReference>
<dbReference type="PRINTS" id="PR00954">
    <property type="entry name" value="FLGMOTORFLIG"/>
</dbReference>
<feature type="domain" description="Flagellar motor switch protein FliG C-terminal" evidence="11">
    <location>
        <begin position="221"/>
        <end position="328"/>
    </location>
</feature>
<keyword evidence="7" id="KW-0283">Flagellar rotation</keyword>
<dbReference type="OrthoDB" id="9780302at2"/>
<sequence>MKNEANKPLDGLTRSAVLLMSLGEDAAAEVFKYLTAREVQQVGATMATLKQVTRGDVAGVLEEFRQEADQFIAVTLGSDDYIRTVLTKALGSDRAAGLIEDILEAGDSGSGIDALNWLDPHTVAELIGGEHPQIIATILVHLERDRAAAVLSMLTERMRNDVMLRIATFGGVQPAALSELTEVLNSVLAGQGAKRSKMGGVRTAAEILNMMNSTEEEAVVDSLRERDADLAQKIVDEMFVFDNLIDVEDRGIQLILKEVENDTLMVALKGAPEDLRSKFLRNMSSRAAETLREDLEAQGPVRMSKVEGEQKKILQIARRLAESGQITLGGQGDDAYV</sequence>
<comment type="subcellular location">
    <subcellularLocation>
        <location evidence="1">Bacterial flagellum basal body</location>
    </subcellularLocation>
    <subcellularLocation>
        <location evidence="2">Cell inner membrane</location>
        <topology evidence="2">Peripheral membrane protein</topology>
        <orientation evidence="2">Cytoplasmic side</orientation>
    </subcellularLocation>
</comment>
<keyword evidence="6" id="KW-0145">Chemotaxis</keyword>
<dbReference type="InterPro" id="IPR023087">
    <property type="entry name" value="Flg_Motor_Flig_C"/>
</dbReference>
<dbReference type="InterPro" id="IPR028263">
    <property type="entry name" value="FliG_N"/>
</dbReference>
<proteinExistence type="inferred from homology"/>
<keyword evidence="9" id="KW-0975">Bacterial flagellum</keyword>
<evidence type="ECO:0000256" key="7">
    <source>
        <dbReference type="ARBA" id="ARBA00022779"/>
    </source>
</evidence>
<keyword evidence="15" id="KW-1185">Reference proteome</keyword>
<keyword evidence="8" id="KW-0472">Membrane</keyword>
<evidence type="ECO:0000256" key="4">
    <source>
        <dbReference type="ARBA" id="ARBA00021870"/>
    </source>
</evidence>
<gene>
    <name evidence="14" type="primary">fliG</name>
    <name evidence="14" type="ordered locus">BAV1715</name>
</gene>
<dbReference type="HOGENOM" id="CLU_047835_2_0_4"/>
<dbReference type="STRING" id="360910.BAV1715"/>
<keyword evidence="14" id="KW-0969">Cilium</keyword>
<dbReference type="GeneID" id="92935224"/>
<dbReference type="GO" id="GO:0003774">
    <property type="term" value="F:cytoskeletal motor activity"/>
    <property type="evidence" value="ECO:0007669"/>
    <property type="project" value="InterPro"/>
</dbReference>
<dbReference type="InterPro" id="IPR000090">
    <property type="entry name" value="Flg_Motor_Flig"/>
</dbReference>
<dbReference type="PIRSF" id="PIRSF003161">
    <property type="entry name" value="FliG"/>
    <property type="match status" value="1"/>
</dbReference>
<evidence type="ECO:0000256" key="8">
    <source>
        <dbReference type="ARBA" id="ARBA00023136"/>
    </source>
</evidence>
<evidence type="ECO:0000256" key="10">
    <source>
        <dbReference type="ARBA" id="ARBA00025598"/>
    </source>
</evidence>
<dbReference type="eggNOG" id="COG1536">
    <property type="taxonomic scope" value="Bacteria"/>
</dbReference>
<organism evidence="14 15">
    <name type="scientific">Bordetella avium (strain 197N)</name>
    <dbReference type="NCBI Taxonomy" id="360910"/>
    <lineage>
        <taxon>Bacteria</taxon>
        <taxon>Pseudomonadati</taxon>
        <taxon>Pseudomonadota</taxon>
        <taxon>Betaproteobacteria</taxon>
        <taxon>Burkholderiales</taxon>
        <taxon>Alcaligenaceae</taxon>
        <taxon>Bordetella</taxon>
    </lineage>
</organism>
<dbReference type="FunFam" id="1.10.220.30:FF:000001">
    <property type="entry name" value="Flagellar motor switch protein FliG"/>
    <property type="match status" value="1"/>
</dbReference>
<evidence type="ECO:0000259" key="13">
    <source>
        <dbReference type="Pfam" id="PF14842"/>
    </source>
</evidence>
<dbReference type="AlphaFoldDB" id="Q2L185"/>
<evidence type="ECO:0000256" key="1">
    <source>
        <dbReference type="ARBA" id="ARBA00004117"/>
    </source>
</evidence>
<dbReference type="GO" id="GO:0009425">
    <property type="term" value="C:bacterial-type flagellum basal body"/>
    <property type="evidence" value="ECO:0007669"/>
    <property type="project" value="UniProtKB-SubCell"/>
</dbReference>
<dbReference type="GO" id="GO:0071973">
    <property type="term" value="P:bacterial-type flagellum-dependent cell motility"/>
    <property type="evidence" value="ECO:0007669"/>
    <property type="project" value="InterPro"/>
</dbReference>
<dbReference type="Pfam" id="PF14842">
    <property type="entry name" value="FliG_N"/>
    <property type="match status" value="1"/>
</dbReference>
<accession>Q2L185</accession>